<gene>
    <name evidence="1" type="ORF">MNBD_ALPHA02-828</name>
</gene>
<dbReference type="PANTHER" id="PTHR20883">
    <property type="entry name" value="PHYTANOYL-COA DIOXYGENASE DOMAIN CONTAINING 1"/>
    <property type="match status" value="1"/>
</dbReference>
<evidence type="ECO:0000313" key="1">
    <source>
        <dbReference type="EMBL" id="VAV86813.1"/>
    </source>
</evidence>
<reference evidence="1" key="1">
    <citation type="submission" date="2018-06" db="EMBL/GenBank/DDBJ databases">
        <authorList>
            <person name="Zhirakovskaya E."/>
        </authorList>
    </citation>
    <scope>NUCLEOTIDE SEQUENCE</scope>
</reference>
<proteinExistence type="predicted"/>
<dbReference type="AlphaFoldDB" id="A0A3B0RQJ5"/>
<protein>
    <recommendedName>
        <fullName evidence="2">Phytanoyl-CoA dioxygenase</fullName>
    </recommendedName>
</protein>
<sequence>MYGSLPDRLSRDITAEEIAAYEMNGAHVLRGVLPLEWVEVMREAVERILTNPGSASLEYTPKGKPGRYYGDFFIWRRDPAFEAFMKQSPMPEIAAQVMDATCLNFFYDQLLVKEPNTAEPTPWHQDLSYWPVRGNQIISVWVPFDPADEESGVVVYVKGSHKWGKLYAPSTFGDKSGFAKTYAKAGLEPLPDVEAHRDEYEILSWEMVPGDVLIHHPLTLHYASGNRSATGRRRGLALRYLGDDATFDSRPGTFLENKKVMDTVPPITLKDGEPFSGDLFPRVWPRE</sequence>
<dbReference type="Pfam" id="PF05721">
    <property type="entry name" value="PhyH"/>
    <property type="match status" value="1"/>
</dbReference>
<name>A0A3B0RQJ5_9ZZZZ</name>
<evidence type="ECO:0008006" key="2">
    <source>
        <dbReference type="Google" id="ProtNLM"/>
    </source>
</evidence>
<dbReference type="SUPFAM" id="SSF51197">
    <property type="entry name" value="Clavaminate synthase-like"/>
    <property type="match status" value="1"/>
</dbReference>
<accession>A0A3B0RQJ5</accession>
<dbReference type="Gene3D" id="2.60.120.620">
    <property type="entry name" value="q2cbj1_9rhob like domain"/>
    <property type="match status" value="1"/>
</dbReference>
<dbReference type="PANTHER" id="PTHR20883:SF47">
    <property type="entry name" value="PHYTANOYL-COA DIOXYGENASE"/>
    <property type="match status" value="1"/>
</dbReference>
<dbReference type="InterPro" id="IPR008775">
    <property type="entry name" value="Phytyl_CoA_dOase-like"/>
</dbReference>
<organism evidence="1">
    <name type="scientific">hydrothermal vent metagenome</name>
    <dbReference type="NCBI Taxonomy" id="652676"/>
    <lineage>
        <taxon>unclassified sequences</taxon>
        <taxon>metagenomes</taxon>
        <taxon>ecological metagenomes</taxon>
    </lineage>
</organism>
<dbReference type="EMBL" id="UOED01000015">
    <property type="protein sequence ID" value="VAV86813.1"/>
    <property type="molecule type" value="Genomic_DNA"/>
</dbReference>